<accession>A0ABW2P7R3</accession>
<dbReference type="SUPFAM" id="SSF53474">
    <property type="entry name" value="alpha/beta-Hydrolases"/>
    <property type="match status" value="1"/>
</dbReference>
<keyword evidence="1" id="KW-0378">Hydrolase</keyword>
<gene>
    <name evidence="1" type="ORF">ACFQSB_25810</name>
</gene>
<evidence type="ECO:0000313" key="1">
    <source>
        <dbReference type="EMBL" id="MFC7385648.1"/>
    </source>
</evidence>
<dbReference type="Proteomes" id="UP001596496">
    <property type="component" value="Unassembled WGS sequence"/>
</dbReference>
<dbReference type="InterPro" id="IPR029058">
    <property type="entry name" value="AB_hydrolase_fold"/>
</dbReference>
<comment type="caution">
    <text evidence="1">The sequence shown here is derived from an EMBL/GenBank/DDBJ whole genome shotgun (WGS) entry which is preliminary data.</text>
</comment>
<organism evidence="1 2">
    <name type="scientific">Sphaerisporangium rhizosphaerae</name>
    <dbReference type="NCBI Taxonomy" id="2269375"/>
    <lineage>
        <taxon>Bacteria</taxon>
        <taxon>Bacillati</taxon>
        <taxon>Actinomycetota</taxon>
        <taxon>Actinomycetes</taxon>
        <taxon>Streptosporangiales</taxon>
        <taxon>Streptosporangiaceae</taxon>
        <taxon>Sphaerisporangium</taxon>
    </lineage>
</organism>
<keyword evidence="2" id="KW-1185">Reference proteome</keyword>
<dbReference type="EMBL" id="JBHTCG010000020">
    <property type="protein sequence ID" value="MFC7385648.1"/>
    <property type="molecule type" value="Genomic_DNA"/>
</dbReference>
<proteinExistence type="predicted"/>
<protein>
    <submittedName>
        <fullName evidence="1">Alpha/beta hydrolase</fullName>
    </submittedName>
</protein>
<evidence type="ECO:0000313" key="2">
    <source>
        <dbReference type="Proteomes" id="UP001596496"/>
    </source>
</evidence>
<dbReference type="GO" id="GO:0016787">
    <property type="term" value="F:hydrolase activity"/>
    <property type="evidence" value="ECO:0007669"/>
    <property type="project" value="UniProtKB-KW"/>
</dbReference>
<dbReference type="Gene3D" id="3.40.50.1820">
    <property type="entry name" value="alpha/beta hydrolase"/>
    <property type="match status" value="1"/>
</dbReference>
<name>A0ABW2P7R3_9ACTN</name>
<sequence length="258" mass="28159">MSFFEAKLSAVGQDGRASEGVGDRIVTMQPIFVLVHSPSVGPSTWHPVAKHLTAAGYQVRVPSLLRIGAGAPPFWPPIVDAVRNDLRQVSADSPITLVAHSNAGLFLPAIRSGLDQPVTSSIFVDAALPARIGPTPVASPELLEFLRPMAVNGRLPRWTDWWDEADVAPMFSDPMVRQTVIEEQPTLPLSYYEQHIPVPDGWDDHPCSYLLFGPPYDDIAAEARERGWRVAHLPGAHLHQIIDPAGTARHLIELATTT</sequence>
<reference evidence="2" key="1">
    <citation type="journal article" date="2019" name="Int. J. Syst. Evol. Microbiol.">
        <title>The Global Catalogue of Microorganisms (GCM) 10K type strain sequencing project: providing services to taxonomists for standard genome sequencing and annotation.</title>
        <authorList>
            <consortium name="The Broad Institute Genomics Platform"/>
            <consortium name="The Broad Institute Genome Sequencing Center for Infectious Disease"/>
            <person name="Wu L."/>
            <person name="Ma J."/>
        </authorList>
    </citation>
    <scope>NUCLEOTIDE SEQUENCE [LARGE SCALE GENOMIC DNA]</scope>
    <source>
        <strain evidence="2">CECT 7649</strain>
    </source>
</reference>
<dbReference type="RefSeq" id="WP_380829542.1">
    <property type="nucleotide sequence ID" value="NZ_JBHTCG010000020.1"/>
</dbReference>